<dbReference type="SUPFAM" id="SSF54695">
    <property type="entry name" value="POZ domain"/>
    <property type="match status" value="1"/>
</dbReference>
<sequence>MSLFSSLLLASSLLHTAGAAPALAARSISCPASNNAVVQSGSHSYTIQCGTDTIAGDMAAPNGQSADTVEACIAQCEARAGCVIVNYVTRSKTCYLKSTVGSTKADWRVIGARLAPPPSMTAALSKAVATSTALVAPVMPSSSTSTALVSAVATSTTSVTPTATVASAPISAGSGKRGLAYNNLAMTKFFGGSGSKISWMYDWSEGPMSSPNSAFKYIPMLWSNSADRVAAWSANAKAGIAGGADALLGFNEPDLGSQANMAVSTAVSAWKTNMEPFNGQARLISPAVTNGQSPQGLTYLSNFVSQCTDCHIDACAIHWPSTKAYSDLIIKCKDIEFRVHKAIVCPQCKFFEKACQKEWARKKVTKDGEFTFVEPPEDSLTAVSSMIEYFYTEDYGHHAFSNLAPLNWEAQMRFHIDVYMLADKYNIERLRECSASKIRTIAKSKRAGLPKIIKEVYNRTIIDQRIRGVLAEIASWYARWLFRELGEEFGKMIIEIPVFGKDMAEFMCGARRQVRFEAGC</sequence>
<proteinExistence type="predicted"/>
<evidence type="ECO:0000256" key="1">
    <source>
        <dbReference type="ARBA" id="ARBA00022737"/>
    </source>
</evidence>
<dbReference type="InterPro" id="IPR017853">
    <property type="entry name" value="GH"/>
</dbReference>
<dbReference type="PROSITE" id="PS50097">
    <property type="entry name" value="BTB"/>
    <property type="match status" value="1"/>
</dbReference>
<evidence type="ECO:0000313" key="7">
    <source>
        <dbReference type="Proteomes" id="UP000447873"/>
    </source>
</evidence>
<dbReference type="Proteomes" id="UP000447873">
    <property type="component" value="Unassembled WGS sequence"/>
</dbReference>
<dbReference type="PANTHER" id="PTHR34154:SF10">
    <property type="entry name" value="ASL1-LIKE GLYCOSYL HYDROLASE CATALYTIC DOMAIN-CONTAINING PROTEIN"/>
    <property type="match status" value="1"/>
</dbReference>
<evidence type="ECO:0000313" key="5">
    <source>
        <dbReference type="EMBL" id="KAE9969325.1"/>
    </source>
</evidence>
<dbReference type="Gene3D" id="3.30.710.10">
    <property type="entry name" value="Potassium Channel Kv1.1, Chain A"/>
    <property type="match status" value="1"/>
</dbReference>
<dbReference type="Pfam" id="PF11790">
    <property type="entry name" value="Glyco_hydro_cc"/>
    <property type="match status" value="1"/>
</dbReference>
<accession>A0A8H3ZEE2</accession>
<evidence type="ECO:0000256" key="2">
    <source>
        <dbReference type="ARBA" id="ARBA00023157"/>
    </source>
</evidence>
<dbReference type="CDD" id="cd18186">
    <property type="entry name" value="BTB_POZ_ZBTB_KLHL-like"/>
    <property type="match status" value="1"/>
</dbReference>
<protein>
    <recommendedName>
        <fullName evidence="4">BTB domain-containing protein</fullName>
    </recommendedName>
</protein>
<dbReference type="CDD" id="cd01100">
    <property type="entry name" value="APPLE_Factor_XI_like"/>
    <property type="match status" value="1"/>
</dbReference>
<dbReference type="SUPFAM" id="SSF51445">
    <property type="entry name" value="(Trans)glycosidases"/>
    <property type="match status" value="1"/>
</dbReference>
<dbReference type="EMBL" id="WNWS01000371">
    <property type="protein sequence ID" value="KAE9969325.1"/>
    <property type="molecule type" value="Genomic_DNA"/>
</dbReference>
<dbReference type="InterPro" id="IPR011333">
    <property type="entry name" value="SKP1/BTB/POZ_sf"/>
</dbReference>
<dbReference type="InterPro" id="IPR024655">
    <property type="entry name" value="Asl1_glyco_hydro_catalytic"/>
</dbReference>
<dbReference type="GO" id="GO:0006508">
    <property type="term" value="P:proteolysis"/>
    <property type="evidence" value="ECO:0007669"/>
    <property type="project" value="InterPro"/>
</dbReference>
<comment type="caution">
    <text evidence="6">The sequence shown here is derived from an EMBL/GenBank/DDBJ whole genome shotgun (WGS) entry which is preliminary data.</text>
</comment>
<dbReference type="InterPro" id="IPR000210">
    <property type="entry name" value="BTB/POZ_dom"/>
</dbReference>
<reference evidence="6 8" key="1">
    <citation type="submission" date="2019-07" db="EMBL/GenBank/DDBJ databases">
        <title>Venturia inaequalis Genome Resource.</title>
        <authorList>
            <person name="Lichtner F.J."/>
        </authorList>
    </citation>
    <scope>NUCLEOTIDE SEQUENCE [LARGE SCALE GENOMIC DNA]</scope>
    <source>
        <strain evidence="5 7">120213</strain>
        <strain evidence="6 8">DMI_063113</strain>
    </source>
</reference>
<keyword evidence="1" id="KW-0677">Repeat</keyword>
<dbReference type="GO" id="GO:0005576">
    <property type="term" value="C:extracellular region"/>
    <property type="evidence" value="ECO:0007669"/>
    <property type="project" value="InterPro"/>
</dbReference>
<gene>
    <name evidence="6" type="ORF">EG327_006157</name>
    <name evidence="5" type="ORF">EG328_006959</name>
</gene>
<dbReference type="InterPro" id="IPR000177">
    <property type="entry name" value="Apple"/>
</dbReference>
<keyword evidence="3" id="KW-0732">Signal</keyword>
<feature type="signal peptide" evidence="3">
    <location>
        <begin position="1"/>
        <end position="19"/>
    </location>
</feature>
<organism evidence="6 8">
    <name type="scientific">Venturia inaequalis</name>
    <name type="common">Apple scab fungus</name>
    <dbReference type="NCBI Taxonomy" id="5025"/>
    <lineage>
        <taxon>Eukaryota</taxon>
        <taxon>Fungi</taxon>
        <taxon>Dikarya</taxon>
        <taxon>Ascomycota</taxon>
        <taxon>Pezizomycotina</taxon>
        <taxon>Dothideomycetes</taxon>
        <taxon>Pleosporomycetidae</taxon>
        <taxon>Venturiales</taxon>
        <taxon>Venturiaceae</taxon>
        <taxon>Venturia</taxon>
    </lineage>
</organism>
<dbReference type="PANTHER" id="PTHR34154">
    <property type="entry name" value="ALKALI-SENSITIVE LINKAGE PROTEIN 1"/>
    <property type="match status" value="1"/>
</dbReference>
<evidence type="ECO:0000313" key="8">
    <source>
        <dbReference type="Proteomes" id="UP000490939"/>
    </source>
</evidence>
<keyword evidence="2" id="KW-1015">Disulfide bond</keyword>
<feature type="domain" description="BTB" evidence="4">
    <location>
        <begin position="326"/>
        <end position="399"/>
    </location>
</feature>
<keyword evidence="8" id="KW-1185">Reference proteome</keyword>
<evidence type="ECO:0000313" key="6">
    <source>
        <dbReference type="EMBL" id="KAE9993158.1"/>
    </source>
</evidence>
<evidence type="ECO:0000256" key="3">
    <source>
        <dbReference type="SAM" id="SignalP"/>
    </source>
</evidence>
<dbReference type="GO" id="GO:0071966">
    <property type="term" value="P:fungal-type cell wall polysaccharide metabolic process"/>
    <property type="evidence" value="ECO:0007669"/>
    <property type="project" value="TreeGrafter"/>
</dbReference>
<dbReference type="Pfam" id="PF00024">
    <property type="entry name" value="PAN_1"/>
    <property type="match status" value="1"/>
</dbReference>
<dbReference type="InterPro" id="IPR053183">
    <property type="entry name" value="ASL1"/>
</dbReference>
<dbReference type="GO" id="GO:0009277">
    <property type="term" value="C:fungal-type cell wall"/>
    <property type="evidence" value="ECO:0007669"/>
    <property type="project" value="TreeGrafter"/>
</dbReference>
<name>A0A8H3ZEE2_VENIN</name>
<evidence type="ECO:0000259" key="4">
    <source>
        <dbReference type="PROSITE" id="PS50097"/>
    </source>
</evidence>
<feature type="chain" id="PRO_5044691187" description="BTB domain-containing protein" evidence="3">
    <location>
        <begin position="20"/>
        <end position="520"/>
    </location>
</feature>
<dbReference type="EMBL" id="WNWR01000036">
    <property type="protein sequence ID" value="KAE9993158.1"/>
    <property type="molecule type" value="Genomic_DNA"/>
</dbReference>
<dbReference type="Proteomes" id="UP000490939">
    <property type="component" value="Unassembled WGS sequence"/>
</dbReference>
<dbReference type="InterPro" id="IPR003609">
    <property type="entry name" value="Pan_app"/>
</dbReference>
<dbReference type="AlphaFoldDB" id="A0A8H3ZEE2"/>
<dbReference type="Gene3D" id="3.50.4.10">
    <property type="entry name" value="Hepatocyte Growth Factor"/>
    <property type="match status" value="1"/>
</dbReference>